<keyword evidence="3" id="KW-1185">Reference proteome</keyword>
<evidence type="ECO:0000313" key="2">
    <source>
        <dbReference type="EMBL" id="NMH65855.1"/>
    </source>
</evidence>
<dbReference type="EMBL" id="JAAXYH010000008">
    <property type="protein sequence ID" value="NMH65855.1"/>
    <property type="molecule type" value="Genomic_DNA"/>
</dbReference>
<dbReference type="Proteomes" id="UP000737113">
    <property type="component" value="Unassembled WGS sequence"/>
</dbReference>
<evidence type="ECO:0008006" key="4">
    <source>
        <dbReference type="Google" id="ProtNLM"/>
    </source>
</evidence>
<name>A0A972JK56_9GAMM</name>
<keyword evidence="1" id="KW-0472">Membrane</keyword>
<proteinExistence type="predicted"/>
<dbReference type="RefSeq" id="WP_169564588.1">
    <property type="nucleotide sequence ID" value="NZ_JAAXYH010000008.1"/>
</dbReference>
<accession>A0A972JK56</accession>
<feature type="transmembrane region" description="Helical" evidence="1">
    <location>
        <begin position="91"/>
        <end position="109"/>
    </location>
</feature>
<reference evidence="2" key="1">
    <citation type="submission" date="2020-04" db="EMBL/GenBank/DDBJ databases">
        <title>Description of Shewanella salipaludis sp. nov., isolated from a salt marsh.</title>
        <authorList>
            <person name="Park S."/>
            <person name="Yoon J.-H."/>
        </authorList>
    </citation>
    <scope>NUCLEOTIDE SEQUENCE</scope>
    <source>
        <strain evidence="2">SHSM-M6</strain>
    </source>
</reference>
<evidence type="ECO:0000256" key="1">
    <source>
        <dbReference type="SAM" id="Phobius"/>
    </source>
</evidence>
<evidence type="ECO:0000313" key="3">
    <source>
        <dbReference type="Proteomes" id="UP000737113"/>
    </source>
</evidence>
<keyword evidence="1" id="KW-1133">Transmembrane helix</keyword>
<gene>
    <name evidence="2" type="ORF">HC757_11865</name>
</gene>
<protein>
    <recommendedName>
        <fullName evidence="4">Sugar transporter</fullName>
    </recommendedName>
</protein>
<dbReference type="AlphaFoldDB" id="A0A972JK56"/>
<feature type="transmembrane region" description="Helical" evidence="1">
    <location>
        <begin position="63"/>
        <end position="84"/>
    </location>
</feature>
<comment type="caution">
    <text evidence="2">The sequence shown here is derived from an EMBL/GenBank/DDBJ whole genome shotgun (WGS) entry which is preliminary data.</text>
</comment>
<feature type="transmembrane region" description="Helical" evidence="1">
    <location>
        <begin position="121"/>
        <end position="143"/>
    </location>
</feature>
<organism evidence="2 3">
    <name type="scientific">Shewanella salipaludis</name>
    <dbReference type="NCBI Taxonomy" id="2723052"/>
    <lineage>
        <taxon>Bacteria</taxon>
        <taxon>Pseudomonadati</taxon>
        <taxon>Pseudomonadota</taxon>
        <taxon>Gammaproteobacteria</taxon>
        <taxon>Alteromonadales</taxon>
        <taxon>Shewanellaceae</taxon>
        <taxon>Shewanella</taxon>
    </lineage>
</organism>
<keyword evidence="1" id="KW-0812">Transmembrane</keyword>
<sequence>MVTHTMAGQPLRVPIWFRLFALVSLLWNLLGLLAFLGQMSLDSQAIAQMSQAERYMYDTTPVWLNWVLASALLSGLLGCLLLLLRRRQARGMLLLSLVAVLLQLGYVFGVQDAMAALGGEALPMPLLVLGWALLLVWVGYVAGERRWLH</sequence>